<dbReference type="PROSITE" id="PS00076">
    <property type="entry name" value="PYRIDINE_REDOX_1"/>
    <property type="match status" value="1"/>
</dbReference>
<evidence type="ECO:0000256" key="13">
    <source>
        <dbReference type="PIRSR" id="PIRSR000350-2"/>
    </source>
</evidence>
<comment type="subcellular location">
    <subcellularLocation>
        <location evidence="1">Cytoplasm</location>
    </subcellularLocation>
</comment>
<evidence type="ECO:0000256" key="3">
    <source>
        <dbReference type="ARBA" id="ARBA00012608"/>
    </source>
</evidence>
<keyword evidence="7 14" id="KW-0274">FAD</keyword>
<evidence type="ECO:0000256" key="1">
    <source>
        <dbReference type="ARBA" id="ARBA00004496"/>
    </source>
</evidence>
<organism evidence="19 20">
    <name type="scientific">Acinetobacter radioresistens</name>
    <dbReference type="NCBI Taxonomy" id="40216"/>
    <lineage>
        <taxon>Bacteria</taxon>
        <taxon>Pseudomonadati</taxon>
        <taxon>Pseudomonadota</taxon>
        <taxon>Gammaproteobacteria</taxon>
        <taxon>Moraxellales</taxon>
        <taxon>Moraxellaceae</taxon>
        <taxon>Acinetobacter</taxon>
    </lineage>
</organism>
<evidence type="ECO:0000256" key="14">
    <source>
        <dbReference type="PIRSR" id="PIRSR000350-3"/>
    </source>
</evidence>
<evidence type="ECO:0000256" key="2">
    <source>
        <dbReference type="ARBA" id="ARBA00007532"/>
    </source>
</evidence>
<evidence type="ECO:0000256" key="6">
    <source>
        <dbReference type="ARBA" id="ARBA00022630"/>
    </source>
</evidence>
<evidence type="ECO:0000256" key="15">
    <source>
        <dbReference type="PIRSR" id="PIRSR000350-4"/>
    </source>
</evidence>
<dbReference type="PANTHER" id="PTHR22912:SF217">
    <property type="entry name" value="DIHYDROLIPOYL DEHYDROGENASE"/>
    <property type="match status" value="1"/>
</dbReference>
<dbReference type="EC" id="1.8.1.4" evidence="3 16"/>
<feature type="active site" description="Proton acceptor" evidence="13">
    <location>
        <position position="445"/>
    </location>
</feature>
<dbReference type="InterPro" id="IPR036188">
    <property type="entry name" value="FAD/NAD-bd_sf"/>
</dbReference>
<evidence type="ECO:0000256" key="16">
    <source>
        <dbReference type="RuleBase" id="RU003692"/>
    </source>
</evidence>
<keyword evidence="8 16" id="KW-0560">Oxidoreductase</keyword>
<dbReference type="InterPro" id="IPR012999">
    <property type="entry name" value="Pyr_OxRdtase_I_AS"/>
</dbReference>
<feature type="domain" description="FAD/NAD(P)-binding" evidence="18">
    <location>
        <begin position="6"/>
        <end position="326"/>
    </location>
</feature>
<evidence type="ECO:0000256" key="5">
    <source>
        <dbReference type="ARBA" id="ARBA00022490"/>
    </source>
</evidence>
<evidence type="ECO:0000259" key="17">
    <source>
        <dbReference type="Pfam" id="PF02852"/>
    </source>
</evidence>
<comment type="caution">
    <text evidence="19">The sequence shown here is derived from an EMBL/GenBank/DDBJ whole genome shotgun (WGS) entry which is preliminary data.</text>
</comment>
<dbReference type="PANTHER" id="PTHR22912">
    <property type="entry name" value="DISULFIDE OXIDOREDUCTASE"/>
    <property type="match status" value="1"/>
</dbReference>
<dbReference type="Gene3D" id="3.50.50.60">
    <property type="entry name" value="FAD/NAD(P)-binding domain"/>
    <property type="match status" value="2"/>
</dbReference>
<comment type="miscellaneous">
    <text evidence="16">The active site is a redox-active disulfide bond.</text>
</comment>
<keyword evidence="10" id="KW-1015">Disulfide bond</keyword>
<dbReference type="InterPro" id="IPR016156">
    <property type="entry name" value="FAD/NAD-linked_Rdtase_dimer_sf"/>
</dbReference>
<evidence type="ECO:0000256" key="4">
    <source>
        <dbReference type="ARBA" id="ARBA00016961"/>
    </source>
</evidence>
<keyword evidence="5" id="KW-0963">Cytoplasm</keyword>
<keyword evidence="11 16" id="KW-0676">Redox-active center</keyword>
<dbReference type="PRINTS" id="PR00368">
    <property type="entry name" value="FADPNR"/>
</dbReference>
<keyword evidence="9 14" id="KW-0520">NAD</keyword>
<dbReference type="Pfam" id="PF07992">
    <property type="entry name" value="Pyr_redox_2"/>
    <property type="match status" value="1"/>
</dbReference>
<dbReference type="GO" id="GO:0004148">
    <property type="term" value="F:dihydrolipoyl dehydrogenase (NADH) activity"/>
    <property type="evidence" value="ECO:0007669"/>
    <property type="project" value="UniProtKB-EC"/>
</dbReference>
<dbReference type="NCBIfam" id="TIGR01350">
    <property type="entry name" value="lipoamide_DH"/>
    <property type="match status" value="1"/>
</dbReference>
<comment type="cofactor">
    <cofactor evidence="14 16">
        <name>FAD</name>
        <dbReference type="ChEBI" id="CHEBI:57692"/>
    </cofactor>
    <text evidence="14 16">Binds 1 FAD per subunit.</text>
</comment>
<feature type="binding site" evidence="14">
    <location>
        <position position="271"/>
    </location>
    <ligand>
        <name>NAD(+)</name>
        <dbReference type="ChEBI" id="CHEBI:57540"/>
    </ligand>
</feature>
<dbReference type="InterPro" id="IPR050151">
    <property type="entry name" value="Class-I_Pyr_Nuc-Dis_Oxidored"/>
</dbReference>
<evidence type="ECO:0000259" key="18">
    <source>
        <dbReference type="Pfam" id="PF07992"/>
    </source>
</evidence>
<accession>A0A8H2K7L1</accession>
<feature type="binding site" evidence="14">
    <location>
        <begin position="181"/>
        <end position="188"/>
    </location>
    <ligand>
        <name>NAD(+)</name>
        <dbReference type="ChEBI" id="CHEBI:57540"/>
    </ligand>
</feature>
<gene>
    <name evidence="19" type="primary">lpdA</name>
    <name evidence="19" type="ORF">FHY67_00795</name>
</gene>
<dbReference type="InterPro" id="IPR006258">
    <property type="entry name" value="Lipoamide_DH"/>
</dbReference>
<protein>
    <recommendedName>
        <fullName evidence="4 16">Dihydrolipoyl dehydrogenase</fullName>
        <ecNumber evidence="3 16">1.8.1.4</ecNumber>
    </recommendedName>
</protein>
<reference evidence="19 20" key="1">
    <citation type="submission" date="2019-06" db="EMBL/GenBank/DDBJ databases">
        <title>Genome of Acinetobacter radioresistens APH1, a phenol degrading strain.</title>
        <authorList>
            <person name="Liu Y."/>
        </authorList>
    </citation>
    <scope>NUCLEOTIDE SEQUENCE [LARGE SCALE GENOMIC DNA]</scope>
    <source>
        <strain evidence="19 20">APH1</strain>
    </source>
</reference>
<dbReference type="InterPro" id="IPR004099">
    <property type="entry name" value="Pyr_nucl-diS_OxRdtase_dimer"/>
</dbReference>
<sequence>MTGNQYDLIVVGAGPGGYVAAIRAAQLGLNTAIIEEKHLGGICLNWGCIPTKALLSGADLAYQLKHAGNFGFTLPQIDFDLSQLVKHSRQVSQQLVQGIEHLLKKNGVEVIFGRAKLQAKETLEIIDESGKARILKAPHIILATGARARTLPGLPVNGTEIWSYREALVPEQLPESLLVVGSGAIGSEFASLYHDLGCEVTLIDVAQQILPTEDAEVAEYMRKQFEQRGMKVITGCSLQNVQVTGGQVQCELHSSQGKQEQVFDRVLSAIGVQPNVEKLGLEQLEVEFKQGFIQVDEYCRTNVVGLYAIGDVAGAPCLAHKASHEAILCVEKIAGLTNLHSLDRTQIPGCIFTHPQVASIGLTEAQAKAQGHHIQTGKFPFQANGKALALKQTAGFVKTVFDKETGELLGAHMVGHEVTEHIQGFAIAKYLEATDESLAQVIFPHPTLSEAMHESVLASLQRAIHI</sequence>
<dbReference type="AlphaFoldDB" id="A0A8H2K7L1"/>
<dbReference type="InterPro" id="IPR001100">
    <property type="entry name" value="Pyr_nuc-diS_OxRdtase"/>
</dbReference>
<proteinExistence type="inferred from homology"/>
<dbReference type="GO" id="GO:0005737">
    <property type="term" value="C:cytoplasm"/>
    <property type="evidence" value="ECO:0007669"/>
    <property type="project" value="UniProtKB-SubCell"/>
</dbReference>
<comment type="similarity">
    <text evidence="2 16">Belongs to the class-I pyridine nucleotide-disulfide oxidoreductase family.</text>
</comment>
<evidence type="ECO:0000256" key="11">
    <source>
        <dbReference type="ARBA" id="ARBA00023284"/>
    </source>
</evidence>
<dbReference type="SUPFAM" id="SSF55424">
    <property type="entry name" value="FAD/NAD-linked reductases, dimerisation (C-terminal) domain"/>
    <property type="match status" value="1"/>
</dbReference>
<keyword evidence="14" id="KW-0547">Nucleotide-binding</keyword>
<dbReference type="Pfam" id="PF02852">
    <property type="entry name" value="Pyr_redox_dim"/>
    <property type="match status" value="1"/>
</dbReference>
<comment type="catalytic activity">
    <reaction evidence="12 16">
        <text>N(6)-[(R)-dihydrolipoyl]-L-lysyl-[protein] + NAD(+) = N(6)-[(R)-lipoyl]-L-lysyl-[protein] + NADH + H(+)</text>
        <dbReference type="Rhea" id="RHEA:15045"/>
        <dbReference type="Rhea" id="RHEA-COMP:10474"/>
        <dbReference type="Rhea" id="RHEA-COMP:10475"/>
        <dbReference type="ChEBI" id="CHEBI:15378"/>
        <dbReference type="ChEBI" id="CHEBI:57540"/>
        <dbReference type="ChEBI" id="CHEBI:57945"/>
        <dbReference type="ChEBI" id="CHEBI:83099"/>
        <dbReference type="ChEBI" id="CHEBI:83100"/>
        <dbReference type="EC" id="1.8.1.4"/>
    </reaction>
</comment>
<dbReference type="PIRSF" id="PIRSF000350">
    <property type="entry name" value="Mercury_reductase_MerA"/>
    <property type="match status" value="1"/>
</dbReference>
<dbReference type="GO" id="GO:0050660">
    <property type="term" value="F:flavin adenine dinucleotide binding"/>
    <property type="evidence" value="ECO:0007669"/>
    <property type="project" value="InterPro"/>
</dbReference>
<dbReference type="FunFam" id="3.30.390.30:FF:000001">
    <property type="entry name" value="Dihydrolipoyl dehydrogenase"/>
    <property type="match status" value="1"/>
</dbReference>
<dbReference type="EMBL" id="VFBM01000001">
    <property type="protein sequence ID" value="TNX94034.1"/>
    <property type="molecule type" value="Genomic_DNA"/>
</dbReference>
<evidence type="ECO:0000256" key="9">
    <source>
        <dbReference type="ARBA" id="ARBA00023027"/>
    </source>
</evidence>
<evidence type="ECO:0000256" key="8">
    <source>
        <dbReference type="ARBA" id="ARBA00023002"/>
    </source>
</evidence>
<name>A0A8H2K7L1_ACIRA</name>
<feature type="binding site" evidence="14">
    <location>
        <position position="52"/>
    </location>
    <ligand>
        <name>FAD</name>
        <dbReference type="ChEBI" id="CHEBI:57692"/>
    </ligand>
</feature>
<dbReference type="PRINTS" id="PR00411">
    <property type="entry name" value="PNDRDTASEI"/>
</dbReference>
<keyword evidence="6 16" id="KW-0285">Flavoprotein</keyword>
<evidence type="ECO:0000313" key="19">
    <source>
        <dbReference type="EMBL" id="TNX94034.1"/>
    </source>
</evidence>
<dbReference type="GO" id="GO:0006103">
    <property type="term" value="P:2-oxoglutarate metabolic process"/>
    <property type="evidence" value="ECO:0007669"/>
    <property type="project" value="TreeGrafter"/>
</dbReference>
<dbReference type="Proteomes" id="UP000314285">
    <property type="component" value="Unassembled WGS sequence"/>
</dbReference>
<feature type="disulfide bond" description="Redox-active" evidence="15">
    <location>
        <begin position="43"/>
        <end position="48"/>
    </location>
</feature>
<dbReference type="Gene3D" id="3.30.390.30">
    <property type="match status" value="1"/>
</dbReference>
<dbReference type="RefSeq" id="WP_005025629.1">
    <property type="nucleotide sequence ID" value="NZ_CP027365.1"/>
</dbReference>
<feature type="binding site" evidence="14">
    <location>
        <position position="311"/>
    </location>
    <ligand>
        <name>FAD</name>
        <dbReference type="ChEBI" id="CHEBI:57692"/>
    </ligand>
</feature>
<evidence type="ECO:0000256" key="10">
    <source>
        <dbReference type="ARBA" id="ARBA00023157"/>
    </source>
</evidence>
<evidence type="ECO:0000256" key="7">
    <source>
        <dbReference type="ARBA" id="ARBA00022827"/>
    </source>
</evidence>
<feature type="domain" description="Pyridine nucleotide-disulphide oxidoreductase dimerisation" evidence="17">
    <location>
        <begin position="347"/>
        <end position="455"/>
    </location>
</feature>
<evidence type="ECO:0000313" key="20">
    <source>
        <dbReference type="Proteomes" id="UP000314285"/>
    </source>
</evidence>
<dbReference type="InterPro" id="IPR023753">
    <property type="entry name" value="FAD/NAD-binding_dom"/>
</dbReference>
<evidence type="ECO:0000256" key="12">
    <source>
        <dbReference type="ARBA" id="ARBA00049187"/>
    </source>
</evidence>
<dbReference type="SUPFAM" id="SSF51905">
    <property type="entry name" value="FAD/NAD(P)-binding domain"/>
    <property type="match status" value="1"/>
</dbReference>